<dbReference type="SUPFAM" id="SSF51735">
    <property type="entry name" value="NAD(P)-binding Rossmann-fold domains"/>
    <property type="match status" value="1"/>
</dbReference>
<dbReference type="PANTHER" id="PTHR47706:SF4">
    <property type="entry name" value="NMRA-LIKE DOMAIN-CONTAINING PROTEIN"/>
    <property type="match status" value="1"/>
</dbReference>
<gene>
    <name evidence="5" type="ORF">ATEIFO6365_0001006600</name>
</gene>
<organism evidence="5 6">
    <name type="scientific">Aspergillus terreus</name>
    <dbReference type="NCBI Taxonomy" id="33178"/>
    <lineage>
        <taxon>Eukaryota</taxon>
        <taxon>Fungi</taxon>
        <taxon>Dikarya</taxon>
        <taxon>Ascomycota</taxon>
        <taxon>Pezizomycotina</taxon>
        <taxon>Eurotiomycetes</taxon>
        <taxon>Eurotiomycetidae</taxon>
        <taxon>Eurotiales</taxon>
        <taxon>Aspergillaceae</taxon>
        <taxon>Aspergillus</taxon>
        <taxon>Aspergillus subgen. Circumdati</taxon>
    </lineage>
</organism>
<evidence type="ECO:0000256" key="1">
    <source>
        <dbReference type="ARBA" id="ARBA00005725"/>
    </source>
</evidence>
<dbReference type="InterPro" id="IPR008030">
    <property type="entry name" value="NmrA-like"/>
</dbReference>
<evidence type="ECO:0000256" key="3">
    <source>
        <dbReference type="ARBA" id="ARBA00023002"/>
    </source>
</evidence>
<dbReference type="OrthoDB" id="10000533at2759"/>
<dbReference type="VEuPathDB" id="FungiDB:ATEG_01057"/>
<name>A0A5M3YKT2_ASPTE</name>
<proteinExistence type="inferred from homology"/>
<keyword evidence="6" id="KW-1185">Reference proteome</keyword>
<comment type="caution">
    <text evidence="5">The sequence shown here is derived from an EMBL/GenBank/DDBJ whole genome shotgun (WGS) entry which is preliminary data.</text>
</comment>
<keyword evidence="2" id="KW-0521">NADP</keyword>
<feature type="domain" description="NmrA-like" evidence="4">
    <location>
        <begin position="2"/>
        <end position="254"/>
    </location>
</feature>
<sequence>MSVIAVAGGTGGVGKTIVEVLAKQPAYQVIVLTRHRNESDPVGHVNQVQVDYNNITGLVHILEQHAVHTIISAIGLFDDATSQSQLNLIQAADQSKTTKRFIPSEYSFIQTKELLSVDPSIQHWLNAADSLKKSSLQYTRVIPGFFMDYWGMPSVRTNLQPVTIGIDMVSCQAAIPGDGNDVIGMTYTYDMAEFIVKLLELEEWPEFSIFVGDDITYNELLRLAEEVRGKKFQVTYDSVENVKQGRVTVPPMPSGVPYSADELCEMTVLVSRLTVAGVFDLPGDQRMNSRFPDLRPIKVKEFLLNAWKGFE</sequence>
<dbReference type="Pfam" id="PF05368">
    <property type="entry name" value="NmrA"/>
    <property type="match status" value="1"/>
</dbReference>
<dbReference type="Proteomes" id="UP000452235">
    <property type="component" value="Unassembled WGS sequence"/>
</dbReference>
<dbReference type="InterPro" id="IPR051609">
    <property type="entry name" value="NmrA/Isoflavone_reductase-like"/>
</dbReference>
<evidence type="ECO:0000259" key="4">
    <source>
        <dbReference type="Pfam" id="PF05368"/>
    </source>
</evidence>
<keyword evidence="3" id="KW-0560">Oxidoreductase</keyword>
<dbReference type="EMBL" id="BLJY01000001">
    <property type="protein sequence ID" value="GFF11846.1"/>
    <property type="molecule type" value="Genomic_DNA"/>
</dbReference>
<dbReference type="InterPro" id="IPR036291">
    <property type="entry name" value="NAD(P)-bd_dom_sf"/>
</dbReference>
<dbReference type="PANTHER" id="PTHR47706">
    <property type="entry name" value="NMRA-LIKE FAMILY PROTEIN"/>
    <property type="match status" value="1"/>
</dbReference>
<evidence type="ECO:0000313" key="6">
    <source>
        <dbReference type="Proteomes" id="UP000452235"/>
    </source>
</evidence>
<evidence type="ECO:0000256" key="2">
    <source>
        <dbReference type="ARBA" id="ARBA00022857"/>
    </source>
</evidence>
<reference evidence="5 6" key="1">
    <citation type="submission" date="2020-01" db="EMBL/GenBank/DDBJ databases">
        <title>Aspergillus terreus IFO 6365 whole genome shotgun sequence.</title>
        <authorList>
            <person name="Kanamasa S."/>
            <person name="Takahashi H."/>
        </authorList>
    </citation>
    <scope>NUCLEOTIDE SEQUENCE [LARGE SCALE GENOMIC DNA]</scope>
    <source>
        <strain evidence="5 6">IFO 6365</strain>
    </source>
</reference>
<protein>
    <submittedName>
        <fullName evidence="5">NmrA-like family protein</fullName>
    </submittedName>
</protein>
<evidence type="ECO:0000313" key="5">
    <source>
        <dbReference type="EMBL" id="GFF11846.1"/>
    </source>
</evidence>
<dbReference type="GO" id="GO:0016491">
    <property type="term" value="F:oxidoreductase activity"/>
    <property type="evidence" value="ECO:0007669"/>
    <property type="project" value="UniProtKB-KW"/>
</dbReference>
<dbReference type="AlphaFoldDB" id="A0A5M3YKT2"/>
<dbReference type="Gene3D" id="3.40.50.720">
    <property type="entry name" value="NAD(P)-binding Rossmann-like Domain"/>
    <property type="match status" value="1"/>
</dbReference>
<dbReference type="Gene3D" id="3.90.25.10">
    <property type="entry name" value="UDP-galactose 4-epimerase, domain 1"/>
    <property type="match status" value="1"/>
</dbReference>
<comment type="similarity">
    <text evidence="1">Belongs to the NmrA-type oxidoreductase family. Isoflavone reductase subfamily.</text>
</comment>
<accession>A0A5M3YKT2</accession>